<evidence type="ECO:0000313" key="16">
    <source>
        <dbReference type="EMBL" id="CAJ1074733.1"/>
    </source>
</evidence>
<keyword evidence="9" id="KW-0969">Cilium</keyword>
<dbReference type="InterPro" id="IPR025593">
    <property type="entry name" value="GAS8_dom"/>
</dbReference>
<dbReference type="PANTHER" id="PTHR31543">
    <property type="entry name" value="DYNEIN REGULATORY COMPLEX SUBUNIT 4"/>
    <property type="match status" value="1"/>
</dbReference>
<comment type="similarity">
    <text evidence="3">Belongs to the DRC4 family.</text>
</comment>
<dbReference type="GO" id="GO:0031267">
    <property type="term" value="F:small GTPase binding"/>
    <property type="evidence" value="ECO:0007669"/>
    <property type="project" value="InterPro"/>
</dbReference>
<evidence type="ECO:0000256" key="11">
    <source>
        <dbReference type="ARBA" id="ARBA00023273"/>
    </source>
</evidence>
<keyword evidence="17" id="KW-1185">Reference proteome</keyword>
<accession>A0AAV1GMK3</accession>
<dbReference type="GO" id="GO:0008017">
    <property type="term" value="F:microtubule binding"/>
    <property type="evidence" value="ECO:0007669"/>
    <property type="project" value="InterPro"/>
</dbReference>
<evidence type="ECO:0000256" key="2">
    <source>
        <dbReference type="ARBA" id="ARBA00004245"/>
    </source>
</evidence>
<evidence type="ECO:0000256" key="3">
    <source>
        <dbReference type="ARBA" id="ARBA00009859"/>
    </source>
</evidence>
<dbReference type="GO" id="GO:0030317">
    <property type="term" value="P:flagellated sperm motility"/>
    <property type="evidence" value="ECO:0007669"/>
    <property type="project" value="TreeGrafter"/>
</dbReference>
<proteinExistence type="inferred from homology"/>
<protein>
    <recommendedName>
        <fullName evidence="4">Dynein regulatory complex subunit 4</fullName>
    </recommendedName>
    <alternativeName>
        <fullName evidence="12">Growth arrest-specific protein 8</fullName>
    </alternativeName>
</protein>
<dbReference type="AlphaFoldDB" id="A0AAV1GMK3"/>
<feature type="compositionally biased region" description="Basic residues" evidence="14">
    <location>
        <begin position="1"/>
        <end position="14"/>
    </location>
</feature>
<evidence type="ECO:0000256" key="6">
    <source>
        <dbReference type="ARBA" id="ARBA00022701"/>
    </source>
</evidence>
<evidence type="ECO:0000256" key="10">
    <source>
        <dbReference type="ARBA" id="ARBA00023212"/>
    </source>
</evidence>
<evidence type="ECO:0000256" key="7">
    <source>
        <dbReference type="ARBA" id="ARBA00022846"/>
    </source>
</evidence>
<organism evidence="16 17">
    <name type="scientific">Xyrichtys novacula</name>
    <name type="common">Pearly razorfish</name>
    <name type="synonym">Hemipteronotus novacula</name>
    <dbReference type="NCBI Taxonomy" id="13765"/>
    <lineage>
        <taxon>Eukaryota</taxon>
        <taxon>Metazoa</taxon>
        <taxon>Chordata</taxon>
        <taxon>Craniata</taxon>
        <taxon>Vertebrata</taxon>
        <taxon>Euteleostomi</taxon>
        <taxon>Actinopterygii</taxon>
        <taxon>Neopterygii</taxon>
        <taxon>Teleostei</taxon>
        <taxon>Neoteleostei</taxon>
        <taxon>Acanthomorphata</taxon>
        <taxon>Eupercaria</taxon>
        <taxon>Labriformes</taxon>
        <taxon>Labridae</taxon>
        <taxon>Xyrichtys</taxon>
    </lineage>
</organism>
<evidence type="ECO:0000256" key="4">
    <source>
        <dbReference type="ARBA" id="ARBA00021301"/>
    </source>
</evidence>
<dbReference type="EMBL" id="OY660878">
    <property type="protein sequence ID" value="CAJ1074733.1"/>
    <property type="molecule type" value="Genomic_DNA"/>
</dbReference>
<evidence type="ECO:0000313" key="17">
    <source>
        <dbReference type="Proteomes" id="UP001178508"/>
    </source>
</evidence>
<evidence type="ECO:0000256" key="13">
    <source>
        <dbReference type="SAM" id="Coils"/>
    </source>
</evidence>
<keyword evidence="5" id="KW-0963">Cytoplasm</keyword>
<evidence type="ECO:0000259" key="15">
    <source>
        <dbReference type="Pfam" id="PF13851"/>
    </source>
</evidence>
<dbReference type="PANTHER" id="PTHR31543:SF0">
    <property type="entry name" value="DYNEIN REGULATORY COMPLEX SUBUNIT 4"/>
    <property type="match status" value="1"/>
</dbReference>
<evidence type="ECO:0000256" key="9">
    <source>
        <dbReference type="ARBA" id="ARBA00023069"/>
    </source>
</evidence>
<dbReference type="Proteomes" id="UP001178508">
    <property type="component" value="Chromosome 15"/>
</dbReference>
<keyword evidence="6" id="KW-0493">Microtubule</keyword>
<feature type="region of interest" description="Disordered" evidence="14">
    <location>
        <begin position="1"/>
        <end position="27"/>
    </location>
</feature>
<evidence type="ECO:0000256" key="1">
    <source>
        <dbReference type="ARBA" id="ARBA00004230"/>
    </source>
</evidence>
<sequence length="407" mass="48037">MPPKKKGSSKKPPKAKTPTLIDGLTKEEITKEQLEEHIVRLREELDRENEERNYFQLERDRIHMFWKITERQKEEAIAEEKILDKDIVEDESRHQVELQVYRQKMKHLLCEHQNTISELEADAVVTTEAIQEEQQQLESELHRELQTIKGDMQDFDHENLYKELCLKFDQELAERRNHVEEQIKSHEAKCKERVEQLKLKLENGSKTKTAERHEQWRSFIRSLQDQHSKATKEMETPCDVSNHESVPTAILDSEDYILARDPDLDCLQQQDEKHLYKLSELLSELQEEIATLEKRSPSMRTNYSERACPRELDRLKQEQKALEQKLGKFQLERDELYEAFTRSIQEAQQKGVSRSKLLEEKVRAVEERLENRQVQLDSLLSASNVDRTALLGLFNRMEGNLDSALNP</sequence>
<reference evidence="16" key="1">
    <citation type="submission" date="2023-08" db="EMBL/GenBank/DDBJ databases">
        <authorList>
            <person name="Alioto T."/>
            <person name="Alioto T."/>
            <person name="Gomez Garrido J."/>
        </authorList>
    </citation>
    <scope>NUCLEOTIDE SEQUENCE</scope>
</reference>
<dbReference type="InterPro" id="IPR039308">
    <property type="entry name" value="GAS8"/>
</dbReference>
<evidence type="ECO:0000256" key="12">
    <source>
        <dbReference type="ARBA" id="ARBA00031568"/>
    </source>
</evidence>
<dbReference type="GO" id="GO:0005874">
    <property type="term" value="C:microtubule"/>
    <property type="evidence" value="ECO:0007669"/>
    <property type="project" value="UniProtKB-KW"/>
</dbReference>
<feature type="coiled-coil region" evidence="13">
    <location>
        <begin position="116"/>
        <end position="189"/>
    </location>
</feature>
<dbReference type="Pfam" id="PF13851">
    <property type="entry name" value="GAS"/>
    <property type="match status" value="1"/>
</dbReference>
<keyword evidence="7" id="KW-0282">Flagellum</keyword>
<dbReference type="GO" id="GO:0031514">
    <property type="term" value="C:motile cilium"/>
    <property type="evidence" value="ECO:0007669"/>
    <property type="project" value="UniProtKB-SubCell"/>
</dbReference>
<keyword evidence="11" id="KW-0966">Cell projection</keyword>
<evidence type="ECO:0000256" key="8">
    <source>
        <dbReference type="ARBA" id="ARBA00023054"/>
    </source>
</evidence>
<evidence type="ECO:0000256" key="14">
    <source>
        <dbReference type="SAM" id="MobiDB-lite"/>
    </source>
</evidence>
<feature type="coiled-coil region" evidence="13">
    <location>
        <begin position="275"/>
        <end position="375"/>
    </location>
</feature>
<gene>
    <name evidence="16" type="ORF">XNOV1_A008163</name>
</gene>
<feature type="domain" description="Growth arrest-specific protein 8" evidence="15">
    <location>
        <begin position="272"/>
        <end position="390"/>
    </location>
</feature>
<evidence type="ECO:0000256" key="5">
    <source>
        <dbReference type="ARBA" id="ARBA00022490"/>
    </source>
</evidence>
<keyword evidence="10" id="KW-0206">Cytoskeleton</keyword>
<name>A0AAV1GMK3_XYRNO</name>
<dbReference type="GO" id="GO:0005794">
    <property type="term" value="C:Golgi apparatus"/>
    <property type="evidence" value="ECO:0007669"/>
    <property type="project" value="TreeGrafter"/>
</dbReference>
<comment type="subcellular location">
    <subcellularLocation>
        <location evidence="1">Cell projection</location>
        <location evidence="1">Cilium</location>
        <location evidence="1">Flagellum</location>
    </subcellularLocation>
    <subcellularLocation>
        <location evidence="2">Cytoplasm</location>
        <location evidence="2">Cytoskeleton</location>
    </subcellularLocation>
</comment>
<keyword evidence="8 13" id="KW-0175">Coiled coil</keyword>